<dbReference type="Pfam" id="PF13515">
    <property type="entry name" value="FUSC_2"/>
    <property type="match status" value="1"/>
</dbReference>
<comment type="subcellular location">
    <subcellularLocation>
        <location evidence="1">Membrane</location>
        <topology evidence="1">Multi-pass membrane protein</topology>
    </subcellularLocation>
</comment>
<evidence type="ECO:0000313" key="8">
    <source>
        <dbReference type="Proteomes" id="UP000093451"/>
    </source>
</evidence>
<keyword evidence="4 5" id="KW-0472">Membrane</keyword>
<evidence type="ECO:0000256" key="2">
    <source>
        <dbReference type="ARBA" id="ARBA00022692"/>
    </source>
</evidence>
<comment type="caution">
    <text evidence="7">The sequence shown here is derived from an EMBL/GenBank/DDBJ whole genome shotgun (WGS) entry which is preliminary data.</text>
</comment>
<name>A0AB36EBS4_AGRTU</name>
<feature type="transmembrane region" description="Helical" evidence="5">
    <location>
        <begin position="42"/>
        <end position="62"/>
    </location>
</feature>
<dbReference type="EMBL" id="LXKT01000029">
    <property type="protein sequence ID" value="OCJ32902.1"/>
    <property type="molecule type" value="Genomic_DNA"/>
</dbReference>
<proteinExistence type="predicted"/>
<protein>
    <recommendedName>
        <fullName evidence="6">Integral membrane bound transporter domain-containing protein</fullName>
    </recommendedName>
</protein>
<evidence type="ECO:0000256" key="3">
    <source>
        <dbReference type="ARBA" id="ARBA00022989"/>
    </source>
</evidence>
<evidence type="ECO:0000313" key="7">
    <source>
        <dbReference type="EMBL" id="OCJ32902.1"/>
    </source>
</evidence>
<feature type="domain" description="Integral membrane bound transporter" evidence="6">
    <location>
        <begin position="11"/>
        <end position="135"/>
    </location>
</feature>
<dbReference type="AlphaFoldDB" id="A0AB36EBS4"/>
<gene>
    <name evidence="7" type="ORF">A6U91_21115</name>
</gene>
<evidence type="ECO:0000256" key="4">
    <source>
        <dbReference type="ARBA" id="ARBA00023136"/>
    </source>
</evidence>
<evidence type="ECO:0000259" key="6">
    <source>
        <dbReference type="Pfam" id="PF13515"/>
    </source>
</evidence>
<dbReference type="InterPro" id="IPR049453">
    <property type="entry name" value="Memb_transporter_dom"/>
</dbReference>
<dbReference type="Proteomes" id="UP000093451">
    <property type="component" value="Unassembled WGS sequence"/>
</dbReference>
<organism evidence="7 8">
    <name type="scientific">Agrobacterium tumefaciens</name>
    <dbReference type="NCBI Taxonomy" id="358"/>
    <lineage>
        <taxon>Bacteria</taxon>
        <taxon>Pseudomonadati</taxon>
        <taxon>Pseudomonadota</taxon>
        <taxon>Alphaproteobacteria</taxon>
        <taxon>Hyphomicrobiales</taxon>
        <taxon>Rhizobiaceae</taxon>
        <taxon>Rhizobium/Agrobacterium group</taxon>
        <taxon>Agrobacterium</taxon>
        <taxon>Agrobacterium tumefaciens complex</taxon>
    </lineage>
</organism>
<dbReference type="RefSeq" id="WP_065689183.1">
    <property type="nucleotide sequence ID" value="NZ_LXKT01000029.1"/>
</dbReference>
<accession>A0AB36EBS4</accession>
<evidence type="ECO:0000256" key="1">
    <source>
        <dbReference type="ARBA" id="ARBA00004141"/>
    </source>
</evidence>
<sequence>MLRCSGGAVVSYFLAVSLGLQHPVWAAMSSLIVVQDNERATVRAAAARVLGTCAGIAIAVLVGSIPTISSNSTALEIGLSVGLCAAFARRYPSMRVAMWTAPLVYLSQSTGTDLWHSGLWRGLEVLLGAAIGALFHWSSARILKILA</sequence>
<reference evidence="7 8" key="1">
    <citation type="journal article" date="2016" name="PeerJ">
        <title>Gall-ID: tools for genotyping gall-causing phytopathogenic bacteria.</title>
        <authorList>
            <person name="Davis E.W.II."/>
            <person name="Weisberg A.J."/>
            <person name="Tabima J.F."/>
            <person name="Grunwald N.J."/>
            <person name="Chang J.H."/>
        </authorList>
    </citation>
    <scope>NUCLEOTIDE SEQUENCE [LARGE SCALE GENOMIC DNA]</scope>
    <source>
        <strain evidence="7 8">N2/73</strain>
    </source>
</reference>
<evidence type="ECO:0000256" key="5">
    <source>
        <dbReference type="SAM" id="Phobius"/>
    </source>
</evidence>
<keyword evidence="3 5" id="KW-1133">Transmembrane helix</keyword>
<keyword evidence="2 5" id="KW-0812">Transmembrane</keyword>
<dbReference type="GO" id="GO:0016020">
    <property type="term" value="C:membrane"/>
    <property type="evidence" value="ECO:0007669"/>
    <property type="project" value="UniProtKB-SubCell"/>
</dbReference>